<evidence type="ECO:0000313" key="2">
    <source>
        <dbReference type="Proteomes" id="UP001239462"/>
    </source>
</evidence>
<organism evidence="1 2">
    <name type="scientific">Roseiconus lacunae</name>
    <dbReference type="NCBI Taxonomy" id="2605694"/>
    <lineage>
        <taxon>Bacteria</taxon>
        <taxon>Pseudomonadati</taxon>
        <taxon>Planctomycetota</taxon>
        <taxon>Planctomycetia</taxon>
        <taxon>Pirellulales</taxon>
        <taxon>Pirellulaceae</taxon>
        <taxon>Roseiconus</taxon>
    </lineage>
</organism>
<dbReference type="Pfam" id="PF02597">
    <property type="entry name" value="ThiS"/>
    <property type="match status" value="1"/>
</dbReference>
<gene>
    <name evidence="1" type="primary">thiS</name>
    <name evidence="1" type="ORF">QTN89_12125</name>
</gene>
<dbReference type="InterPro" id="IPR010035">
    <property type="entry name" value="Thi_S"/>
</dbReference>
<comment type="caution">
    <text evidence="1">The sequence shown here is derived from an EMBL/GenBank/DDBJ whole genome shotgun (WGS) entry which is preliminary data.</text>
</comment>
<reference evidence="1 2" key="1">
    <citation type="submission" date="2023-06" db="EMBL/GenBank/DDBJ databases">
        <title>Roseiconus lacunae JC819 isolated from Gulf of Mannar region, Tamil Nadu.</title>
        <authorList>
            <person name="Pk S."/>
            <person name="Ch S."/>
            <person name="Ch V.R."/>
        </authorList>
    </citation>
    <scope>NUCLEOTIDE SEQUENCE [LARGE SCALE GENOMIC DNA]</scope>
    <source>
        <strain evidence="1 2">JC819</strain>
    </source>
</reference>
<dbReference type="InterPro" id="IPR012675">
    <property type="entry name" value="Beta-grasp_dom_sf"/>
</dbReference>
<evidence type="ECO:0000313" key="1">
    <source>
        <dbReference type="EMBL" id="MDM4016180.1"/>
    </source>
</evidence>
<dbReference type="InterPro" id="IPR003749">
    <property type="entry name" value="ThiS/MoaD-like"/>
</dbReference>
<dbReference type="PANTHER" id="PTHR34472:SF1">
    <property type="entry name" value="SULFUR CARRIER PROTEIN THIS"/>
    <property type="match status" value="1"/>
</dbReference>
<dbReference type="NCBIfam" id="TIGR01683">
    <property type="entry name" value="thiS"/>
    <property type="match status" value="1"/>
</dbReference>
<proteinExistence type="predicted"/>
<dbReference type="CDD" id="cd00565">
    <property type="entry name" value="Ubl_ThiS"/>
    <property type="match status" value="1"/>
</dbReference>
<dbReference type="RefSeq" id="WP_289163799.1">
    <property type="nucleotide sequence ID" value="NZ_JASZZN010000007.1"/>
</dbReference>
<keyword evidence="2" id="KW-1185">Reference proteome</keyword>
<dbReference type="PANTHER" id="PTHR34472">
    <property type="entry name" value="SULFUR CARRIER PROTEIN THIS"/>
    <property type="match status" value="1"/>
</dbReference>
<accession>A0ABT7PI61</accession>
<sequence>MIRITVNGDPVDLETEMSVQQLLDTVDVPPNYLAVEVNADVVPREDYATAIVREGDAVEVVTLVGGG</sequence>
<name>A0ABT7PI61_9BACT</name>
<dbReference type="InterPro" id="IPR016155">
    <property type="entry name" value="Mopterin_synth/thiamin_S_b"/>
</dbReference>
<dbReference type="SUPFAM" id="SSF54285">
    <property type="entry name" value="MoaD/ThiS"/>
    <property type="match status" value="1"/>
</dbReference>
<protein>
    <submittedName>
        <fullName evidence="1">Sulfur carrier protein ThiS</fullName>
    </submittedName>
</protein>
<dbReference type="Proteomes" id="UP001239462">
    <property type="component" value="Unassembled WGS sequence"/>
</dbReference>
<dbReference type="Gene3D" id="3.10.20.30">
    <property type="match status" value="1"/>
</dbReference>
<dbReference type="EMBL" id="JASZZN010000007">
    <property type="protein sequence ID" value="MDM4016180.1"/>
    <property type="molecule type" value="Genomic_DNA"/>
</dbReference>